<gene>
    <name evidence="4" type="ORF">E3T53_07620</name>
</gene>
<dbReference type="InterPro" id="IPR000873">
    <property type="entry name" value="AMP-dep_synth/lig_dom"/>
</dbReference>
<dbReference type="CDD" id="cd05907">
    <property type="entry name" value="VL_LC_FACS_like"/>
    <property type="match status" value="1"/>
</dbReference>
<proteinExistence type="predicted"/>
<name>A0A4Y8KN39_9MICO</name>
<dbReference type="PANTHER" id="PTHR43272">
    <property type="entry name" value="LONG-CHAIN-FATTY-ACID--COA LIGASE"/>
    <property type="match status" value="1"/>
</dbReference>
<feature type="domain" description="AMP-dependent synthetase/ligase" evidence="3">
    <location>
        <begin position="9"/>
        <end position="403"/>
    </location>
</feature>
<accession>A0A4Y8KN39</accession>
<keyword evidence="5" id="KW-1185">Reference proteome</keyword>
<feature type="non-terminal residue" evidence="4">
    <location>
        <position position="441"/>
    </location>
</feature>
<dbReference type="AlphaFoldDB" id="A0A4Y8KN39"/>
<dbReference type="Pfam" id="PF00501">
    <property type="entry name" value="AMP-binding"/>
    <property type="match status" value="1"/>
</dbReference>
<protein>
    <submittedName>
        <fullName evidence="4">Long-chain fatty acid--CoA ligase</fullName>
    </submittedName>
</protein>
<dbReference type="InterPro" id="IPR042099">
    <property type="entry name" value="ANL_N_sf"/>
</dbReference>
<keyword evidence="1" id="KW-0547">Nucleotide-binding</keyword>
<dbReference type="GO" id="GO:0004467">
    <property type="term" value="F:long-chain fatty acid-CoA ligase activity"/>
    <property type="evidence" value="ECO:0007669"/>
    <property type="project" value="TreeGrafter"/>
</dbReference>
<feature type="non-terminal residue" evidence="4">
    <location>
        <position position="1"/>
    </location>
</feature>
<evidence type="ECO:0000313" key="5">
    <source>
        <dbReference type="Proteomes" id="UP000298218"/>
    </source>
</evidence>
<dbReference type="PROSITE" id="PS00455">
    <property type="entry name" value="AMP_BINDING"/>
    <property type="match status" value="1"/>
</dbReference>
<dbReference type="GO" id="GO:0016020">
    <property type="term" value="C:membrane"/>
    <property type="evidence" value="ECO:0007669"/>
    <property type="project" value="TreeGrafter"/>
</dbReference>
<dbReference type="InterPro" id="IPR020845">
    <property type="entry name" value="AMP-binding_CS"/>
</dbReference>
<evidence type="ECO:0000256" key="2">
    <source>
        <dbReference type="ARBA" id="ARBA00022840"/>
    </source>
</evidence>
<dbReference type="Gene3D" id="3.40.50.12780">
    <property type="entry name" value="N-terminal domain of ligase-like"/>
    <property type="match status" value="1"/>
</dbReference>
<sequence length="441" mass="47547">LLMERVAATPELVLFSRVVESGRLDITAAEFLAQVKSLAKGFIAAGLQPGQRIGLIAGTRYEWSLIDFAAWFAGVVLVPIYETSSPFQIRWNLGDSGAVAVIVEDAALRARVGEVLPELPEVERVWTIDDGDLDVLTTQGTTIGDVELERRRSLANEDDIATIIYTSGTTGTPKGCVLTHGNFVELSRNTANELPEVFASGASTLLFLPMAHVFARFIAVVSVYGGVRIAHEGDTKKLIERLGEFKPTFLFAVPRVFEKIYNSSEQRAEAGGRGKLFRQAVETAIARSKALDQGHVPLGLRVRFAVLDRLVLSKLRTALGGRVQFAVSGGGPLGERLGHFYRSLGVSILEGYGLTETTAPATVCRPGSVKIGTVGPPLPGVSVRIADDGEVEIAGVNVFKEYWRNPDATAAVFDDGWLRTGDLGTLDEKGNLAITGRKKEI</sequence>
<reference evidence="4 5" key="1">
    <citation type="submission" date="2019-03" db="EMBL/GenBank/DDBJ databases">
        <title>Genomics of glacier-inhabiting Cryobacterium strains.</title>
        <authorList>
            <person name="Liu Q."/>
            <person name="Xin Y.-H."/>
        </authorList>
    </citation>
    <scope>NUCLEOTIDE SEQUENCE [LARGE SCALE GENOMIC DNA]</scope>
    <source>
        <strain evidence="4 5">CGMCC 1.4292</strain>
    </source>
</reference>
<evidence type="ECO:0000313" key="4">
    <source>
        <dbReference type="EMBL" id="TFD79402.1"/>
    </source>
</evidence>
<dbReference type="EMBL" id="SOHQ01000023">
    <property type="protein sequence ID" value="TFD79402.1"/>
    <property type="molecule type" value="Genomic_DNA"/>
</dbReference>
<dbReference type="SUPFAM" id="SSF56801">
    <property type="entry name" value="Acetyl-CoA synthetase-like"/>
    <property type="match status" value="1"/>
</dbReference>
<keyword evidence="4" id="KW-0436">Ligase</keyword>
<dbReference type="PANTHER" id="PTHR43272:SF33">
    <property type="entry name" value="AMP-BINDING DOMAIN-CONTAINING PROTEIN-RELATED"/>
    <property type="match status" value="1"/>
</dbReference>
<evidence type="ECO:0000256" key="1">
    <source>
        <dbReference type="ARBA" id="ARBA00022741"/>
    </source>
</evidence>
<dbReference type="GO" id="GO:0005524">
    <property type="term" value="F:ATP binding"/>
    <property type="evidence" value="ECO:0007669"/>
    <property type="project" value="UniProtKB-KW"/>
</dbReference>
<evidence type="ECO:0000259" key="3">
    <source>
        <dbReference type="Pfam" id="PF00501"/>
    </source>
</evidence>
<dbReference type="RefSeq" id="WP_134574428.1">
    <property type="nucleotide sequence ID" value="NZ_SOHQ01000023.1"/>
</dbReference>
<organism evidence="4 5">
    <name type="scientific">Cryobacterium psychrophilum</name>
    <dbReference type="NCBI Taxonomy" id="41988"/>
    <lineage>
        <taxon>Bacteria</taxon>
        <taxon>Bacillati</taxon>
        <taxon>Actinomycetota</taxon>
        <taxon>Actinomycetes</taxon>
        <taxon>Micrococcales</taxon>
        <taxon>Microbacteriaceae</taxon>
        <taxon>Cryobacterium</taxon>
    </lineage>
</organism>
<keyword evidence="2" id="KW-0067">ATP-binding</keyword>
<comment type="caution">
    <text evidence="4">The sequence shown here is derived from an EMBL/GenBank/DDBJ whole genome shotgun (WGS) entry which is preliminary data.</text>
</comment>
<dbReference type="Proteomes" id="UP000298218">
    <property type="component" value="Unassembled WGS sequence"/>
</dbReference>